<evidence type="ECO:0000256" key="4">
    <source>
        <dbReference type="ARBA" id="ARBA00023242"/>
    </source>
</evidence>
<accession>A0A0A1XTH9</accession>
<proteinExistence type="inferred from homology"/>
<dbReference type="GO" id="GO:0006999">
    <property type="term" value="P:nuclear pore organization"/>
    <property type="evidence" value="ECO:0007669"/>
    <property type="project" value="TreeGrafter"/>
</dbReference>
<dbReference type="PANTHER" id="PTHR31344:SF0">
    <property type="entry name" value="NUCLEAR PORE COMPLEX PROTEIN NUP205"/>
    <property type="match status" value="1"/>
</dbReference>
<sequence length="1928" mass="220805">MEKLKCCKQSPEVCLGPMEDMWTPYKHLNSVIQRNLCNPTDQSLIELEVHFKKYKQSFTSLLLYPQKNEKHRQLLKNGLIDGVSISKYTRTVAISKELVDEAIIISDMFNVDEIMALELLCTAQREMIKHPGLSRGLVAVLLYYDGKKALVNSLRDLFQATNGMSWTTDIPKEISSLITSFTQNLVNQCNILDRIVELLNDLDISKEIVILTKNRALGSKKHQNQVQQLYNDIRMGLATTLFYWSAQRGLPKEIVVKLIKNISNFSQIQSSGIVDDITLKLIFSLMYACDTSVLLKYEAPKNIWQTIPIFSQGDFLQTVFDALIPTQQDGLTGIIKLAFGLALTGFRHASMQVSNSSSKIITYDEQLIDAAISSKVFNFLYYYVLENKDLYRHEFFYRRIHLLLTDFIEFMHSKVTELRGKADETARTVMGFIKEGLEPPFNLDHSFEMLMLCISKFYKDNRAGLALCVEFWEPLDSTFSSVKTTTRSVSLFKFIRLAGELLPSTLFVSYLKMIAGLTSCEKSARNTFNLLKQASGLTGSTTLSWEHFFGSLIQYYSNLRQEHGIGSEISYKTHLNRSINPQEIEALQAVLEVIKAVANYDELSRIAICENPNWAPLQILLGLLSCPVPLVLKGNILQTLAALGKSKETATILWNIIETSQIIPTIPVITPNNTCNLLTEISQNESRLECYPLSQGILDLMFSLLKAFIPKNLGADHRRPGLQPYVTFVVEEIFFKFYDRQYKNLTEKWEICLKCLKILNYLVQTYEPTPKDFEERQDQSSPMGYYIMLQLQKKSHFLNLLLLIIDDARQKLDEYEQFNEREMLEESALLCLLIIEEGLIKQKEFLNSHNIANTSNIIFGLNKIILDVNPRSQRPDHLLNITKFVMYCNWLPNHSFAAVNILNMVSKMPNISSQILDVFISNGYIYDEIRQGFVDCLDMDINSTNFYEKSNELQKPHKIYLKIKTSILGLLRNCITQPYPNIGYYLLGFEYTTEAIEKRKLNITDSTNHCLKAIIALLDEHVEAMRASNTYDADLEQINKSSYFILYLLCSNTRTSEGILRYLRASNDFICRHLHELPFKNIKYSNILYQTSYLLECTAIELKLASSYCQISRVQQICEILLGTATNKTEDQLSINSTLFFSHSSPVLNEHFIKPKSERVPNFLLSNILDWLEFEVKELTTTKWDFFDISLSKQIFDECESITEEGHSLINLQKLHKILHDELCNVQGTIAGGQRKLILHEIESILIYALKINEMRNKNKGTIKVMDAWAQVSEIIFIYASENTLPYSIKQELLFEMLQKLLNKAVSIQPPLEISILTSEAIFILIVCLRQCFSRNLENMGNDKTNATYYGNVKNVNIVSSDSNILNLKSILKRLLEWIVVSDVKSQKLRINLYAAILSCLRMLNGHLLENITSRSNETFVSRLDKKMTASVNSVGSQVPVELFSSFGDKLIDIMCRDCVIGHDVCKMLAMSCFVSALEFNNIPSVLQLFANRGYLANVIENLEKSDQDLCLIVSDSIKNIKALYVYESHMALLLRFANCSMGAEMLLSAKLLSVLSKMRVFDLHPNFQGCVSSYNTVPEFLPDVDNRFRQIFFPAIQLCNAIITTLGMDNLSAISQISNFLFSHFEIIEFILRTGLSHSDVGIMNELSVVTGIIARVMRKDIYLPDDVKTNQHKIYSHKINRYMLHIFCYFVLNNDILKRNTKLDVQINEFSEPNCIKYFVDIAANVTIFFRYKFTNTINLNDILFTPKKNTSLKRMDKLERSANESLDFTTVLNHLQGSVEYLEMQKRVTDNIVSHRSYMADASIDNSARLSDAEWIKQYENRQKELSLYVFIIEQTLYLLWLHLDFYVRSTSSATGQGLTPAIEEYLPNATTMEDFGMLKQNMISVFTETFCNHLSLASGSDSANYFNCTLIRRIKSLIQLLPGV</sequence>
<dbReference type="PANTHER" id="PTHR31344">
    <property type="entry name" value="NUCLEAR PORE COMPLEX PROTEIN NUP205"/>
    <property type="match status" value="1"/>
</dbReference>
<dbReference type="GO" id="GO:0044611">
    <property type="term" value="C:nuclear pore inner ring"/>
    <property type="evidence" value="ECO:0007669"/>
    <property type="project" value="TreeGrafter"/>
</dbReference>
<evidence type="ECO:0000256" key="1">
    <source>
        <dbReference type="ARBA" id="ARBA00004123"/>
    </source>
</evidence>
<protein>
    <submittedName>
        <fullName evidence="5">Nuclear pore complex protein Nup205</fullName>
    </submittedName>
</protein>
<evidence type="ECO:0000256" key="2">
    <source>
        <dbReference type="ARBA" id="ARBA00005892"/>
    </source>
</evidence>
<comment type="similarity">
    <text evidence="2">Belongs to the NUP186/NUP192/NUP205 family.</text>
</comment>
<dbReference type="EMBL" id="GBXI01000214">
    <property type="protein sequence ID" value="JAD14078.1"/>
    <property type="molecule type" value="Transcribed_RNA"/>
</dbReference>
<gene>
    <name evidence="5" type="primary">NUP205</name>
    <name evidence="5" type="ORF">g.6581</name>
</gene>
<comment type="subcellular location">
    <subcellularLocation>
        <location evidence="1">Nucleus</location>
    </subcellularLocation>
</comment>
<organism evidence="5">
    <name type="scientific">Zeugodacus cucurbitae</name>
    <name type="common">Melon fruit fly</name>
    <name type="synonym">Bactrocera cucurbitae</name>
    <dbReference type="NCBI Taxonomy" id="28588"/>
    <lineage>
        <taxon>Eukaryota</taxon>
        <taxon>Metazoa</taxon>
        <taxon>Ecdysozoa</taxon>
        <taxon>Arthropoda</taxon>
        <taxon>Hexapoda</taxon>
        <taxon>Insecta</taxon>
        <taxon>Pterygota</taxon>
        <taxon>Neoptera</taxon>
        <taxon>Endopterygota</taxon>
        <taxon>Diptera</taxon>
        <taxon>Brachycera</taxon>
        <taxon>Muscomorpha</taxon>
        <taxon>Tephritoidea</taxon>
        <taxon>Tephritidae</taxon>
        <taxon>Zeugodacus</taxon>
        <taxon>Zeugodacus</taxon>
    </lineage>
</organism>
<evidence type="ECO:0000313" key="5">
    <source>
        <dbReference type="EMBL" id="JAD14078.1"/>
    </source>
</evidence>
<dbReference type="GO" id="GO:0017056">
    <property type="term" value="F:structural constituent of nuclear pore"/>
    <property type="evidence" value="ECO:0007669"/>
    <property type="project" value="TreeGrafter"/>
</dbReference>
<evidence type="ECO:0000256" key="3">
    <source>
        <dbReference type="ARBA" id="ARBA00022448"/>
    </source>
</evidence>
<name>A0A0A1XTH9_ZEUCU</name>
<keyword evidence="3" id="KW-0813">Transport</keyword>
<dbReference type="InterPro" id="IPR021827">
    <property type="entry name" value="Nup186/Nup192/Nup205"/>
</dbReference>
<keyword evidence="4" id="KW-0539">Nucleus</keyword>
<reference evidence="5" key="1">
    <citation type="submission" date="2014-11" db="EMBL/GenBank/DDBJ databases">
        <authorList>
            <person name="Geib S."/>
        </authorList>
    </citation>
    <scope>NUCLEOTIDE SEQUENCE</scope>
</reference>
<dbReference type="Pfam" id="PF11894">
    <property type="entry name" value="Nup192"/>
    <property type="match status" value="1"/>
</dbReference>
<reference evidence="5" key="2">
    <citation type="journal article" date="2015" name="Gigascience">
        <title>Reconstructing a comprehensive transcriptome assembly of a white-pupal translocated strain of the pest fruit fly Bactrocera cucurbitae.</title>
        <authorList>
            <person name="Sim S.B."/>
            <person name="Calla B."/>
            <person name="Hall B."/>
            <person name="DeRego T."/>
            <person name="Geib S.M."/>
        </authorList>
    </citation>
    <scope>NUCLEOTIDE SEQUENCE</scope>
</reference>